<dbReference type="SUPFAM" id="SSF53474">
    <property type="entry name" value="alpha/beta-Hydrolases"/>
    <property type="match status" value="1"/>
</dbReference>
<dbReference type="PANTHER" id="PTHR43775:SF21">
    <property type="entry name" value="NON-REDUCING POLYKETIDE SYNTHASE AUSA-RELATED"/>
    <property type="match status" value="1"/>
</dbReference>
<feature type="domain" description="Carrier" evidence="9">
    <location>
        <begin position="1741"/>
        <end position="1820"/>
    </location>
</feature>
<dbReference type="InterPro" id="IPR014031">
    <property type="entry name" value="Ketoacyl_synth_C"/>
</dbReference>
<dbReference type="Pfam" id="PF00109">
    <property type="entry name" value="ketoacyl-synt"/>
    <property type="match status" value="1"/>
</dbReference>
<dbReference type="InterPro" id="IPR013217">
    <property type="entry name" value="Methyltransf_12"/>
</dbReference>
<dbReference type="InterPro" id="IPR020806">
    <property type="entry name" value="PKS_PP-bd"/>
</dbReference>
<accession>A0ABQ0G4P8</accession>
<dbReference type="InterPro" id="IPR041068">
    <property type="entry name" value="HTH_51"/>
</dbReference>
<feature type="region of interest" description="Disordered" evidence="8">
    <location>
        <begin position="1314"/>
        <end position="1337"/>
    </location>
</feature>
<comment type="caution">
    <text evidence="12">The sequence shown here is derived from an EMBL/GenBank/DDBJ whole genome shotgun (WGS) entry which is preliminary data.</text>
</comment>
<dbReference type="InterPro" id="IPR016039">
    <property type="entry name" value="Thiolase-like"/>
</dbReference>
<dbReference type="InterPro" id="IPR036736">
    <property type="entry name" value="ACP-like_sf"/>
</dbReference>
<dbReference type="PROSITE" id="PS00606">
    <property type="entry name" value="KS3_1"/>
    <property type="match status" value="1"/>
</dbReference>
<keyword evidence="2" id="KW-0596">Phosphopantetheine</keyword>
<feature type="domain" description="Ketosynthase family 3 (KS3)" evidence="10">
    <location>
        <begin position="394"/>
        <end position="821"/>
    </location>
</feature>
<dbReference type="SUPFAM" id="SSF53901">
    <property type="entry name" value="Thiolase-like"/>
    <property type="match status" value="1"/>
</dbReference>
<dbReference type="Pfam" id="PF22621">
    <property type="entry name" value="CurL-like_PKS_C"/>
    <property type="match status" value="1"/>
</dbReference>
<keyword evidence="13" id="KW-1185">Reference proteome</keyword>
<dbReference type="InterPro" id="IPR006162">
    <property type="entry name" value="Ppantetheine_attach_site"/>
</dbReference>
<feature type="domain" description="PKS/mFAS DH" evidence="11">
    <location>
        <begin position="1331"/>
        <end position="1677"/>
    </location>
</feature>
<reference evidence="12 13" key="1">
    <citation type="submission" date="2024-09" db="EMBL/GenBank/DDBJ databases">
        <title>Itraconazole resistance in Madurella fahalii resulting from another homologue of gene encoding cytochrome P450 14-alpha sterol demethylase (CYP51).</title>
        <authorList>
            <person name="Yoshioka I."/>
            <person name="Fahal A.H."/>
            <person name="Kaneko S."/>
            <person name="Yaguchi T."/>
        </authorList>
    </citation>
    <scope>NUCLEOTIDE SEQUENCE [LARGE SCALE GENOMIC DNA]</scope>
    <source>
        <strain evidence="12 13">IFM 68171</strain>
    </source>
</reference>
<dbReference type="Pfam" id="PF02801">
    <property type="entry name" value="Ketoacyl-synt_C"/>
    <property type="match status" value="1"/>
</dbReference>
<evidence type="ECO:0000259" key="10">
    <source>
        <dbReference type="PROSITE" id="PS52004"/>
    </source>
</evidence>
<dbReference type="InterPro" id="IPR018201">
    <property type="entry name" value="Ketoacyl_synth_AS"/>
</dbReference>
<dbReference type="InterPro" id="IPR009081">
    <property type="entry name" value="PP-bd_ACP"/>
</dbReference>
<dbReference type="PROSITE" id="PS50075">
    <property type="entry name" value="CARRIER"/>
    <property type="match status" value="1"/>
</dbReference>
<evidence type="ECO:0000256" key="4">
    <source>
        <dbReference type="ARBA" id="ARBA00022603"/>
    </source>
</evidence>
<dbReference type="EMBL" id="BAAFSV010000002">
    <property type="protein sequence ID" value="GAB1312718.1"/>
    <property type="molecule type" value="Genomic_DNA"/>
</dbReference>
<dbReference type="Proteomes" id="UP001628179">
    <property type="component" value="Unassembled WGS sequence"/>
</dbReference>
<dbReference type="InterPro" id="IPR014030">
    <property type="entry name" value="Ketoacyl_synth_N"/>
</dbReference>
<evidence type="ECO:0000256" key="7">
    <source>
        <dbReference type="PROSITE-ProRule" id="PRU01363"/>
    </source>
</evidence>
<dbReference type="InterPro" id="IPR020807">
    <property type="entry name" value="PKS_DH"/>
</dbReference>
<dbReference type="Pfam" id="PF00550">
    <property type="entry name" value="PP-binding"/>
    <property type="match status" value="2"/>
</dbReference>
<gene>
    <name evidence="12" type="ORF">MFIFM68171_02928</name>
</gene>
<dbReference type="PROSITE" id="PS52004">
    <property type="entry name" value="KS3_2"/>
    <property type="match status" value="1"/>
</dbReference>
<feature type="region of interest" description="C-terminal hotdog fold" evidence="7">
    <location>
        <begin position="1508"/>
        <end position="1677"/>
    </location>
</feature>
<dbReference type="InterPro" id="IPR042104">
    <property type="entry name" value="PKS_dehydratase_sf"/>
</dbReference>
<dbReference type="InterPro" id="IPR029058">
    <property type="entry name" value="AB_hydrolase_fold"/>
</dbReference>
<dbReference type="InterPro" id="IPR032088">
    <property type="entry name" value="SAT"/>
</dbReference>
<dbReference type="InterPro" id="IPR049551">
    <property type="entry name" value="PKS_DH_C"/>
</dbReference>
<dbReference type="Pfam" id="PF20434">
    <property type="entry name" value="BD-FAE"/>
    <property type="match status" value="1"/>
</dbReference>
<dbReference type="InterPro" id="IPR020841">
    <property type="entry name" value="PKS_Beta-ketoAc_synthase_dom"/>
</dbReference>
<dbReference type="Pfam" id="PF14765">
    <property type="entry name" value="PS-DH"/>
    <property type="match status" value="1"/>
</dbReference>
<dbReference type="RefSeq" id="XP_070914451.1">
    <property type="nucleotide sequence ID" value="XM_071058350.1"/>
</dbReference>
<evidence type="ECO:0000256" key="8">
    <source>
        <dbReference type="SAM" id="MobiDB-lite"/>
    </source>
</evidence>
<keyword evidence="6" id="KW-0511">Multifunctional enzyme</keyword>
<dbReference type="Gene3D" id="3.40.366.10">
    <property type="entry name" value="Malonyl-Coenzyme A Acyl Carrier Protein, domain 2"/>
    <property type="match status" value="3"/>
</dbReference>
<evidence type="ECO:0000256" key="3">
    <source>
        <dbReference type="ARBA" id="ARBA00022553"/>
    </source>
</evidence>
<feature type="region of interest" description="Disordered" evidence="8">
    <location>
        <begin position="1448"/>
        <end position="1471"/>
    </location>
</feature>
<dbReference type="InterPro" id="IPR049900">
    <property type="entry name" value="PKS_mFAS_DH"/>
</dbReference>
<sequence>MALDQRDQNAGARHQLSGAFFCPQSRAPDADYLAGLHAFLNRDRHGQALLREVANLGTDGTWEIFATANGGVSSLAKGPKYLGILRNWAVEGVSEPLAAVHSGIVALPLLAIVQIGQYLRYLEFRRLSHRDLLAEVGDGGGLQGYCGGLPAAIAIACATDETAVVRNAGAILRILVGVGAYAEAADDTREEDGSTTLALRLKHEGQGDELTSRFPGTHVSAITDPRSISIAGPAAKLDQLYHFARGQGLQVQKMQVRGSVHNPGNAQLAADLVRTCRGTPSLQLPESSRLQAPVRSNRTASKLRNGSLIEEIVTTILASRCEWFNLLGEVARDLKLSARASHSFVIFGLTDCVPLSPFHKQSLRVTKTEAHSLIKRIHVNKRDCGTGLPPTFADDAIAVIGASCRLPGANDLEELWDLLARGVDCHRDVPTDRFNLPGSSRASQSGSFARDRQFYGNFLDDVKRFDNAFFKISPREAANMDPQQRLLLELSYEALEAAGYLKTHSREQGDNVGCFIGASFVEYLDNTNAHPPTAYTSTGTIRAFLCGRISYYYGWSGPAEVVDTACSSSLVAIHRACKAIQGQECRMALAGGINIITGINNYMDLAKAGFLSPTGQCKPFDASADGYCRSDGAGLVVLKKLKQALADGDHIWGVIPAAATNQGGLSSSITVPQPTAQQALYRTVLERAGLGPEHVTYVEAHGTGTQAGDPLEIESVRAVLAKDSTGAARQQTLHIGSVKGNIGHCETAAGVAGLLKVLAMLKHGRIPAQVNHSRLNPKIPPLEADRLAIVGSMRDWDVPFRAALVSSYGAAGSNCVLLCCEIPIERKPQVENRPATTLNDFGAAFPLLLTAATEQSLRQNARELGRYLRSSSAAHLHLPNVAFTLNERRQRLKYFASITAQTVHDAADKLDNMASALDAPSVFEVSPKAKPVVLAFSGQTDRTIALHRSFYDRYPVFRYYMDSCDNELRKLCYGPLIPAIFQPEPIGDIATLQCGIFAVQYASARCWMDAGLQPRALVGHSLGELTALCLSGVLSLPDAIRLVAARGRLVQTKWGDEKGAMLALNCSVDEFHVISRLVLERGQPGTVGGGLEIACFNGTTSLVAVGTSATIAAAEDVLRNEPSLSGIRFQRLSTSHGFHSVLVDPILVDLAAVSRSLTWNEPKIPLYTCTAEPLGSVKGEYDVVRHAREPVFFTQAVRRIENSLGPCVWIEAGMDSPITNMARRAAGKPDIHTFQAMKTRQQVATVAPADAVSAVVSSLWRSGLFPTHWSFLTPTDSPGTDRCKQVWLPPYQFQRTPHWLPNIDRVIEAQQTLSTNTSNNTSQQEKPPPPPPLVTRKKTSNERLDVAEFVINTESQRFQKLVGGHAVRSRPLCPASVYAECATMATQQLLPDAAAQDRASLTLEQVRFLAPLGASDHHGEVILRLEQQQQQQQQAQHEQSWTFSISTVTHQQANSKPPHPQPPNPTLHATGTISLFPTAAVPPATETYLTTLQRLVAGSAERVRSAPDADTLTSHRAYALFSRVVDYAPFFRAISRVALRGREAAATVSLPDGPDGPNSQQQQQQPGRENSTAWRVCDAVLLDACVQVAGLLVNSSGEMVGEGEVAVMVGLDRAVVAPGACDPDRRARKVYVKIEEGGRGVGEKEFVGDVFVFSEEGKLTATLCGCRFMKMMVSKLEMMLDRLARPARLQVALNARTLSATTSPGLSRTSSRTGSSMTTMDVLAFNPTPPSSTPSITHDSDDAEDGYSALREMIAGYTGLDGSEVPDETVLSDLGLDSLASVELTEQLSSTFGISIDTADLVASTVSGLARRIGLFPSGGPLPDIMPGEESFGPPSMNLDPRKPSSSPVGYKRLLGILSSLSGVKKEDIASQHALADLGIDSLALVELQEELRSSFSVSVADLDVCCTLQELMARLDIDGPHTAQRNAEQGESKPPKSIDATAAEEDNAEQAASVILRNPFDALESSDAHFETSAAKRGFSGYWTSVASLQDEVTVAYIVEAFSALGVDLRRTPCGHRVPPVPHLAHKYDRLMSRLWEILRRHDIVSGDPVSDGMTRGAGRIGDRSAAELHAALQARYPSFRDETDLMGLAGPRLAECLAGKMDPVQVMFGSAASMKIMENYYSQSPMLSAMTEQLAIFLTTLLKDTGARGRPIRILEVGAGTGGTTKRLAEALESAGISSIQYTFTDISPGFVSKAKVKLKRYPWIHYTTLDLEKEIPAELRNRFDVVIGTNCVHATTDRIASCRRLRDAVIAGGVVVLSEVTRVIDWYDIAFGLLDGWWVADGRTAYPLQPAEWWMLTLRASGFACASYSRGPTPEANTQQLLVACTKEWQSNPKRANGIPGFPAEQGIADGYRLETIVYKEVGGVKIHADVYFPRRPTQTPMPVALMIHGGGYMTLSRKAIRPAQTRHLLANGFLPVGIDYRLCPEVTLTDGPIADVCSAYAWTKTSLAQIAASLGFTVDAAKVVAIGWSSGGHLAVSLGWTAREAGLEPPAAVLSFYAPYDFESGELDSPRLAWLPSRKMSLERIKAALPSTPVTEHCHSRSAQGDTANLGWLRPGDPRSELVLSLFKEGIGLSLLLNGLSRSSATDSLLTRPAPELVASISPLSRLRAGEYTVPTYVIHGTADEVAPFEAAESFVREMRARGVPCGFLAVPRGRHVHDVGVERGTREWEEGVEGAYRFLFEVVRIKRESY</sequence>
<dbReference type="SMART" id="SM00823">
    <property type="entry name" value="PKS_PP"/>
    <property type="match status" value="2"/>
</dbReference>
<dbReference type="Gene3D" id="3.30.70.3290">
    <property type="match status" value="1"/>
</dbReference>
<evidence type="ECO:0000256" key="5">
    <source>
        <dbReference type="ARBA" id="ARBA00022679"/>
    </source>
</evidence>
<keyword evidence="3" id="KW-0597">Phosphoprotein</keyword>
<comment type="pathway">
    <text evidence="1">Secondary metabolite biosynthesis; terpenoid biosynthesis.</text>
</comment>
<dbReference type="SUPFAM" id="SSF53335">
    <property type="entry name" value="S-adenosyl-L-methionine-dependent methyltransferases"/>
    <property type="match status" value="1"/>
</dbReference>
<feature type="active site" description="Proton acceptor; for dehydratase activity" evidence="7">
    <location>
        <position position="1365"/>
    </location>
</feature>
<dbReference type="InterPro" id="IPR016035">
    <property type="entry name" value="Acyl_Trfase/lysoPLipase"/>
</dbReference>
<dbReference type="SMART" id="SM00826">
    <property type="entry name" value="PKS_DH"/>
    <property type="match status" value="1"/>
</dbReference>
<dbReference type="CDD" id="cd02440">
    <property type="entry name" value="AdoMet_MTases"/>
    <property type="match status" value="1"/>
</dbReference>
<dbReference type="Pfam" id="PF16073">
    <property type="entry name" value="SAT"/>
    <property type="match status" value="1"/>
</dbReference>
<dbReference type="SMART" id="SM00825">
    <property type="entry name" value="PKS_KS"/>
    <property type="match status" value="1"/>
</dbReference>
<evidence type="ECO:0000256" key="6">
    <source>
        <dbReference type="ARBA" id="ARBA00023268"/>
    </source>
</evidence>
<dbReference type="PANTHER" id="PTHR43775">
    <property type="entry name" value="FATTY ACID SYNTHASE"/>
    <property type="match status" value="1"/>
</dbReference>
<evidence type="ECO:0000256" key="2">
    <source>
        <dbReference type="ARBA" id="ARBA00022450"/>
    </source>
</evidence>
<dbReference type="PROSITE" id="PS52019">
    <property type="entry name" value="PKS_MFAS_DH"/>
    <property type="match status" value="1"/>
</dbReference>
<dbReference type="Gene3D" id="3.10.129.110">
    <property type="entry name" value="Polyketide synthase dehydratase"/>
    <property type="match status" value="1"/>
</dbReference>
<feature type="compositionally biased region" description="Low complexity" evidence="8">
    <location>
        <begin position="1314"/>
        <end position="1324"/>
    </location>
</feature>
<evidence type="ECO:0000313" key="13">
    <source>
        <dbReference type="Proteomes" id="UP001628179"/>
    </source>
</evidence>
<organism evidence="12 13">
    <name type="scientific">Madurella fahalii</name>
    <dbReference type="NCBI Taxonomy" id="1157608"/>
    <lineage>
        <taxon>Eukaryota</taxon>
        <taxon>Fungi</taxon>
        <taxon>Dikarya</taxon>
        <taxon>Ascomycota</taxon>
        <taxon>Pezizomycotina</taxon>
        <taxon>Sordariomycetes</taxon>
        <taxon>Sordariomycetidae</taxon>
        <taxon>Sordariales</taxon>
        <taxon>Sordariales incertae sedis</taxon>
        <taxon>Madurella</taxon>
    </lineage>
</organism>
<feature type="region of interest" description="Disordered" evidence="8">
    <location>
        <begin position="1547"/>
        <end position="1569"/>
    </location>
</feature>
<feature type="active site" description="Proton donor; for dehydratase activity" evidence="7">
    <location>
        <position position="1583"/>
    </location>
</feature>
<dbReference type="InterPro" id="IPR029063">
    <property type="entry name" value="SAM-dependent_MTases_sf"/>
</dbReference>
<dbReference type="Pfam" id="PF18558">
    <property type="entry name" value="HTH_51"/>
    <property type="match status" value="1"/>
</dbReference>
<feature type="region of interest" description="N-terminal hotdog fold" evidence="7">
    <location>
        <begin position="1331"/>
        <end position="1480"/>
    </location>
</feature>
<dbReference type="InterPro" id="IPR049492">
    <property type="entry name" value="BD-FAE-like_dom"/>
</dbReference>
<dbReference type="InterPro" id="IPR014043">
    <property type="entry name" value="Acyl_transferase_dom"/>
</dbReference>
<dbReference type="PROSITE" id="PS00012">
    <property type="entry name" value="PHOSPHOPANTETHEINE"/>
    <property type="match status" value="1"/>
</dbReference>
<proteinExistence type="predicted"/>
<dbReference type="Pfam" id="PF00698">
    <property type="entry name" value="Acyl_transf_1"/>
    <property type="match status" value="1"/>
</dbReference>
<name>A0ABQ0G4P8_9PEZI</name>
<feature type="region of interest" description="Disordered" evidence="8">
    <location>
        <begin position="1924"/>
        <end position="1945"/>
    </location>
</feature>
<evidence type="ECO:0000256" key="1">
    <source>
        <dbReference type="ARBA" id="ARBA00004721"/>
    </source>
</evidence>
<dbReference type="InterPro" id="IPR050091">
    <property type="entry name" value="PKS_NRPS_Biosynth_Enz"/>
</dbReference>
<dbReference type="Gene3D" id="3.40.50.1820">
    <property type="entry name" value="alpha/beta hydrolase"/>
    <property type="match status" value="1"/>
</dbReference>
<evidence type="ECO:0000313" key="12">
    <source>
        <dbReference type="EMBL" id="GAB1312718.1"/>
    </source>
</evidence>
<keyword evidence="5" id="KW-0808">Transferase</keyword>
<dbReference type="SUPFAM" id="SSF47336">
    <property type="entry name" value="ACP-like"/>
    <property type="match status" value="2"/>
</dbReference>
<dbReference type="CDD" id="cd00833">
    <property type="entry name" value="PKS"/>
    <property type="match status" value="1"/>
</dbReference>
<dbReference type="Gene3D" id="1.10.1200.10">
    <property type="entry name" value="ACP-like"/>
    <property type="match status" value="2"/>
</dbReference>
<keyword evidence="4" id="KW-0489">Methyltransferase</keyword>
<evidence type="ECO:0000259" key="11">
    <source>
        <dbReference type="PROSITE" id="PS52019"/>
    </source>
</evidence>
<dbReference type="InterPro" id="IPR001227">
    <property type="entry name" value="Ac_transferase_dom_sf"/>
</dbReference>
<dbReference type="SMART" id="SM00827">
    <property type="entry name" value="PKS_AT"/>
    <property type="match status" value="1"/>
</dbReference>
<dbReference type="Gene3D" id="3.40.50.150">
    <property type="entry name" value="Vaccinia Virus protein VP39"/>
    <property type="match status" value="1"/>
</dbReference>
<protein>
    <submittedName>
        <fullName evidence="12">Polyketide synthase</fullName>
    </submittedName>
</protein>
<dbReference type="Gene3D" id="3.40.47.10">
    <property type="match status" value="1"/>
</dbReference>
<dbReference type="GeneID" id="98173673"/>
<dbReference type="SUPFAM" id="SSF52151">
    <property type="entry name" value="FabD/lysophospholipase-like"/>
    <property type="match status" value="1"/>
</dbReference>
<evidence type="ECO:0000259" key="9">
    <source>
        <dbReference type="PROSITE" id="PS50075"/>
    </source>
</evidence>
<dbReference type="Pfam" id="PF08242">
    <property type="entry name" value="Methyltransf_12"/>
    <property type="match status" value="1"/>
</dbReference>